<dbReference type="Proteomes" id="UP000475385">
    <property type="component" value="Unassembled WGS sequence"/>
</dbReference>
<proteinExistence type="predicted"/>
<feature type="domain" description="VOC" evidence="1">
    <location>
        <begin position="15"/>
        <end position="127"/>
    </location>
</feature>
<dbReference type="PANTHER" id="PTHR21366">
    <property type="entry name" value="GLYOXALASE FAMILY PROTEIN"/>
    <property type="match status" value="1"/>
</dbReference>
<dbReference type="SUPFAM" id="SSF54593">
    <property type="entry name" value="Glyoxalase/Bleomycin resistance protein/Dihydroxybiphenyl dioxygenase"/>
    <property type="match status" value="1"/>
</dbReference>
<dbReference type="PROSITE" id="PS51819">
    <property type="entry name" value="VOC"/>
    <property type="match status" value="2"/>
</dbReference>
<dbReference type="Gene3D" id="3.10.180.10">
    <property type="entry name" value="2,3-Dihydroxybiphenyl 1,2-Dioxygenase, domain 1"/>
    <property type="match status" value="2"/>
</dbReference>
<dbReference type="InterPro" id="IPR050383">
    <property type="entry name" value="GlyoxalaseI/FosfomycinResist"/>
</dbReference>
<dbReference type="InterPro" id="IPR004360">
    <property type="entry name" value="Glyas_Fos-R_dOase_dom"/>
</dbReference>
<dbReference type="InterPro" id="IPR037523">
    <property type="entry name" value="VOC_core"/>
</dbReference>
<feature type="domain" description="VOC" evidence="1">
    <location>
        <begin position="148"/>
        <end position="269"/>
    </location>
</feature>
<reference evidence="2 3" key="1">
    <citation type="submission" date="2020-02" db="EMBL/GenBank/DDBJ databases">
        <authorList>
            <person name="Kim H.M."/>
            <person name="Jeon C.O."/>
        </authorList>
    </citation>
    <scope>NUCLEOTIDE SEQUENCE [LARGE SCALE GENOMIC DNA]</scope>
    <source>
        <strain evidence="2 3">PeD5</strain>
    </source>
</reference>
<dbReference type="PANTHER" id="PTHR21366:SF14">
    <property type="entry name" value="GLYOXALASE DOMAIN-CONTAINING PROTEIN 5"/>
    <property type="match status" value="1"/>
</dbReference>
<evidence type="ECO:0000313" key="3">
    <source>
        <dbReference type="Proteomes" id="UP000475385"/>
    </source>
</evidence>
<evidence type="ECO:0000313" key="2">
    <source>
        <dbReference type="EMBL" id="NGM21599.1"/>
    </source>
</evidence>
<reference evidence="2 3" key="2">
    <citation type="submission" date="2020-03" db="EMBL/GenBank/DDBJ databases">
        <title>Roseomonas stagni sp. nov., isolated from pond water in Japan.</title>
        <authorList>
            <person name="Furuhata K."/>
            <person name="Miyamoto H."/>
            <person name="Goto K."/>
        </authorList>
    </citation>
    <scope>NUCLEOTIDE SEQUENCE [LARGE SCALE GENOMIC DNA]</scope>
    <source>
        <strain evidence="2 3">PeD5</strain>
    </source>
</reference>
<protein>
    <submittedName>
        <fullName evidence="2">3,4-dihydroxyphenylacetate 2,3-dioxygenase</fullName>
    </submittedName>
</protein>
<gene>
    <name evidence="2" type="ORF">G3576_16365</name>
</gene>
<dbReference type="RefSeq" id="WP_164695504.1">
    <property type="nucleotide sequence ID" value="NZ_JAAIKB010000006.1"/>
</dbReference>
<keyword evidence="3" id="KW-1185">Reference proteome</keyword>
<accession>A0A6M1LNL4</accession>
<comment type="caution">
    <text evidence="2">The sequence shown here is derived from an EMBL/GenBank/DDBJ whole genome shotgun (WGS) entry which is preliminary data.</text>
</comment>
<sequence length="347" mass="39164">MIPQTNFVPPFNVTRASHIVLTTRDLAASKAFYTGVIGLVVTAEEDGIAYLRGVEESAHHSLVLREAQGEPVCERIGLRVLQDRDLDQAKAYFDAQEIPARFVDVAFQGKTLHVSDPEGVPLELCARMPPQPRLHDQFQLHKGAAALRLDHFQLLVPDVVAASRFYTDLGFRISDYFVDRPEDERPLGIFLYRKSNPHDVVFLTRPGPVMHHFGYIVADVQVMFRALDTAHNIGFSRCLERGPGRHGQGHVLYTYLRDPDGHRVEILPAAIQMGDIEDEPVRWHRGNRHAWELPPPRSWLYEATRFKDVAVREGAMGHGLKSLEDFLESQPRRGFSVETSPVPADKA</sequence>
<dbReference type="AlphaFoldDB" id="A0A6M1LNL4"/>
<name>A0A6M1LNL4_9PROT</name>
<dbReference type="Pfam" id="PF00903">
    <property type="entry name" value="Glyoxalase"/>
    <property type="match status" value="2"/>
</dbReference>
<evidence type="ECO:0000259" key="1">
    <source>
        <dbReference type="PROSITE" id="PS51819"/>
    </source>
</evidence>
<dbReference type="InterPro" id="IPR029068">
    <property type="entry name" value="Glyas_Bleomycin-R_OHBP_Dase"/>
</dbReference>
<dbReference type="EMBL" id="JAAIKB010000006">
    <property type="protein sequence ID" value="NGM21599.1"/>
    <property type="molecule type" value="Genomic_DNA"/>
</dbReference>
<organism evidence="2 3">
    <name type="scientific">Falsiroseomonas algicola</name>
    <dbReference type="NCBI Taxonomy" id="2716930"/>
    <lineage>
        <taxon>Bacteria</taxon>
        <taxon>Pseudomonadati</taxon>
        <taxon>Pseudomonadota</taxon>
        <taxon>Alphaproteobacteria</taxon>
        <taxon>Acetobacterales</taxon>
        <taxon>Roseomonadaceae</taxon>
        <taxon>Falsiroseomonas</taxon>
    </lineage>
</organism>